<dbReference type="InterPro" id="IPR036390">
    <property type="entry name" value="WH_DNA-bd_sf"/>
</dbReference>
<sequence length="151" mass="16899">MPTDEVEEFAEQMAATLAAAGFPRMAARVMMALMTAESGRATAEELSRQLGASAAAISGATRYLQSMAIIRRLSIPGTRRHRYELPDHAWYDATSSQGQLYTHLIDLAERGLSAMRPDSKTAQRTAEMADYFRFMRERLPLLLEEWKATRG</sequence>
<evidence type="ECO:0000256" key="1">
    <source>
        <dbReference type="ARBA" id="ARBA00023015"/>
    </source>
</evidence>
<keyword evidence="3" id="KW-0804">Transcription</keyword>
<organism evidence="4 5">
    <name type="scientific">Lacisediminihabitans profunda</name>
    <dbReference type="NCBI Taxonomy" id="2594790"/>
    <lineage>
        <taxon>Bacteria</taxon>
        <taxon>Bacillati</taxon>
        <taxon>Actinomycetota</taxon>
        <taxon>Actinomycetes</taxon>
        <taxon>Micrococcales</taxon>
        <taxon>Microbacteriaceae</taxon>
        <taxon>Lacisediminihabitans</taxon>
    </lineage>
</organism>
<dbReference type="RefSeq" id="WP_147784384.1">
    <property type="nucleotide sequence ID" value="NZ_VRMG01000009.1"/>
</dbReference>
<dbReference type="SUPFAM" id="SSF46785">
    <property type="entry name" value="Winged helix' DNA-binding domain"/>
    <property type="match status" value="1"/>
</dbReference>
<protein>
    <recommendedName>
        <fullName evidence="6">MarR family transcriptional regulator</fullName>
    </recommendedName>
</protein>
<gene>
    <name evidence="4" type="ORF">FVP33_14435</name>
</gene>
<dbReference type="GO" id="GO:0003677">
    <property type="term" value="F:DNA binding"/>
    <property type="evidence" value="ECO:0007669"/>
    <property type="project" value="UniProtKB-KW"/>
</dbReference>
<dbReference type="InterPro" id="IPR036388">
    <property type="entry name" value="WH-like_DNA-bd_sf"/>
</dbReference>
<comment type="caution">
    <text evidence="4">The sequence shown here is derived from an EMBL/GenBank/DDBJ whole genome shotgun (WGS) entry which is preliminary data.</text>
</comment>
<keyword evidence="2" id="KW-0238">DNA-binding</keyword>
<evidence type="ECO:0000256" key="3">
    <source>
        <dbReference type="ARBA" id="ARBA00023163"/>
    </source>
</evidence>
<dbReference type="AlphaFoldDB" id="A0A5C8UPB9"/>
<dbReference type="PANTHER" id="PTHR38465">
    <property type="entry name" value="HTH-TYPE TRANSCRIPTIONAL REGULATOR MJ1563-RELATED"/>
    <property type="match status" value="1"/>
</dbReference>
<proteinExistence type="predicted"/>
<dbReference type="Gene3D" id="1.10.10.10">
    <property type="entry name" value="Winged helix-like DNA-binding domain superfamily/Winged helix DNA-binding domain"/>
    <property type="match status" value="1"/>
</dbReference>
<evidence type="ECO:0000313" key="5">
    <source>
        <dbReference type="Proteomes" id="UP000321379"/>
    </source>
</evidence>
<keyword evidence="5" id="KW-1185">Reference proteome</keyword>
<dbReference type="PANTHER" id="PTHR38465:SF2">
    <property type="entry name" value="HTH-TYPE TRANSCRIPTIONAL REGULATOR MMPR5"/>
    <property type="match status" value="1"/>
</dbReference>
<accession>A0A5C8UPB9</accession>
<dbReference type="Proteomes" id="UP000321379">
    <property type="component" value="Unassembled WGS sequence"/>
</dbReference>
<keyword evidence="1" id="KW-0805">Transcription regulation</keyword>
<reference evidence="4 5" key="1">
    <citation type="submission" date="2019-08" db="EMBL/GenBank/DDBJ databases">
        <title>Bacterial whole genome sequence for Glaciihabitans sp. CHu50b-6-2.</title>
        <authorList>
            <person name="Jin L."/>
        </authorList>
    </citation>
    <scope>NUCLEOTIDE SEQUENCE [LARGE SCALE GENOMIC DNA]</scope>
    <source>
        <strain evidence="4 5">CHu50b-6-2</strain>
    </source>
</reference>
<dbReference type="InterPro" id="IPR052362">
    <property type="entry name" value="HTH-GbsR_regulator"/>
</dbReference>
<evidence type="ECO:0000313" key="4">
    <source>
        <dbReference type="EMBL" id="TXN29367.1"/>
    </source>
</evidence>
<dbReference type="EMBL" id="VRMG01000009">
    <property type="protein sequence ID" value="TXN29367.1"/>
    <property type="molecule type" value="Genomic_DNA"/>
</dbReference>
<evidence type="ECO:0008006" key="6">
    <source>
        <dbReference type="Google" id="ProtNLM"/>
    </source>
</evidence>
<dbReference type="Gene3D" id="1.10.287.160">
    <property type="entry name" value="HR1 repeat"/>
    <property type="match status" value="1"/>
</dbReference>
<evidence type="ECO:0000256" key="2">
    <source>
        <dbReference type="ARBA" id="ARBA00023125"/>
    </source>
</evidence>
<name>A0A5C8UPB9_9MICO</name>